<proteinExistence type="predicted"/>
<feature type="compositionally biased region" description="Polar residues" evidence="1">
    <location>
        <begin position="1131"/>
        <end position="1149"/>
    </location>
</feature>
<comment type="caution">
    <text evidence="2">The sequence shown here is derived from an EMBL/GenBank/DDBJ whole genome shotgun (WGS) entry which is preliminary data.</text>
</comment>
<dbReference type="PANTHER" id="PTHR21415">
    <property type="entry name" value="U7 SNRNA-ASSOCIATED SM-LIKE PROTEIN LSM11"/>
    <property type="match status" value="1"/>
</dbReference>
<dbReference type="SUPFAM" id="SSF50182">
    <property type="entry name" value="Sm-like ribonucleoproteins"/>
    <property type="match status" value="1"/>
</dbReference>
<feature type="compositionally biased region" description="Basic and acidic residues" evidence="1">
    <location>
        <begin position="884"/>
        <end position="906"/>
    </location>
</feature>
<feature type="compositionally biased region" description="Basic and acidic residues" evidence="1">
    <location>
        <begin position="346"/>
        <end position="359"/>
    </location>
</feature>
<organism evidence="2 3">
    <name type="scientific">Stylophora pistillata</name>
    <name type="common">Smooth cauliflower coral</name>
    <dbReference type="NCBI Taxonomy" id="50429"/>
    <lineage>
        <taxon>Eukaryota</taxon>
        <taxon>Metazoa</taxon>
        <taxon>Cnidaria</taxon>
        <taxon>Anthozoa</taxon>
        <taxon>Hexacorallia</taxon>
        <taxon>Scleractinia</taxon>
        <taxon>Astrocoeniina</taxon>
        <taxon>Pocilloporidae</taxon>
        <taxon>Stylophora</taxon>
    </lineage>
</organism>
<feature type="compositionally biased region" description="Basic and acidic residues" evidence="1">
    <location>
        <begin position="1436"/>
        <end position="1449"/>
    </location>
</feature>
<feature type="region of interest" description="Disordered" evidence="1">
    <location>
        <begin position="1415"/>
        <end position="1449"/>
    </location>
</feature>
<feature type="compositionally biased region" description="Polar residues" evidence="1">
    <location>
        <begin position="1267"/>
        <end position="1278"/>
    </location>
</feature>
<reference evidence="3" key="1">
    <citation type="journal article" date="2017" name="bioRxiv">
        <title>Comparative analysis of the genomes of Stylophora pistillata and Acropora digitifera provides evidence for extensive differences between species of corals.</title>
        <authorList>
            <person name="Voolstra C.R."/>
            <person name="Li Y."/>
            <person name="Liew Y.J."/>
            <person name="Baumgarten S."/>
            <person name="Zoccola D."/>
            <person name="Flot J.-F."/>
            <person name="Tambutte S."/>
            <person name="Allemand D."/>
            <person name="Aranda M."/>
        </authorList>
    </citation>
    <scope>NUCLEOTIDE SEQUENCE [LARGE SCALE GENOMIC DNA]</scope>
</reference>
<dbReference type="GO" id="GO:0006398">
    <property type="term" value="P:mRNA 3'-end processing by stem-loop binding and cleavage"/>
    <property type="evidence" value="ECO:0007669"/>
    <property type="project" value="TreeGrafter"/>
</dbReference>
<dbReference type="Gene3D" id="2.30.30.100">
    <property type="match status" value="1"/>
</dbReference>
<feature type="compositionally biased region" description="Polar residues" evidence="1">
    <location>
        <begin position="1288"/>
        <end position="1297"/>
    </location>
</feature>
<evidence type="ECO:0000313" key="2">
    <source>
        <dbReference type="EMBL" id="PFX28626.1"/>
    </source>
</evidence>
<protein>
    <submittedName>
        <fullName evidence="2">U7 snRNA-associated Sm-like protein LSm11</fullName>
    </submittedName>
</protein>
<dbReference type="InterPro" id="IPR039267">
    <property type="entry name" value="Lsm11"/>
</dbReference>
<feature type="region of interest" description="Disordered" evidence="1">
    <location>
        <begin position="998"/>
        <end position="1385"/>
    </location>
</feature>
<feature type="compositionally biased region" description="Basic and acidic residues" evidence="1">
    <location>
        <begin position="1191"/>
        <end position="1201"/>
    </location>
</feature>
<sequence>MAAKTSRIEMDDKLDFLSSKFDPLKALYNRNLQPPILNIKVFNNLVEYAVAIKEGKTKSTTVSTRNKAQSVKSLAPHAASRTKNLKPEYKPAEKEVLQERLKAIAESKACTAEDRKTGMKMGGRLEDTKLREFMLAEETFKAQQRKKKRMDVIQKMEDLRQGPFRILHTCLTERRRIQVWTRRYKGLRSVLAGYLVAFDKHMNLALFDVDEVYTLEERVERQESPEKTKKKKKRMKKTANALLENEITEEIMKSESADRNSSTMFVIDFQASTKTFLPCTNAKPSSNCSKSTCSNTVESVCDVSKDAFEDSSSPSAKALSTALQTPFFHPVDHAHQSPLTTDDENSASKESEDLKDSKGSDNSVSKNKSDFQTIKTPTRGVSVCVNGNGKNVQIGNEQEPTQTHNFEFMTEMSGETVKEERPLHCTHGEKRIERTENANGSNIMQGETHYIEVHARNLTKLELCGSLETAHCGEASVPFVEDKDCGAIIVRDSRLVDNDTILLRRENNVKHDKEQIERAVAERNSPMTLLECYESGESEENVEKLQGSIECVPLSSKKVDDFIGSVSRDSTVDISSCLSTREPGLPSVNETCGATKATAEKGNNAEAVHEQEESVFADEKFQNRNIILALDGIIQLESENTENCQNIEKGNPVNFKGNERSTVNKAPEGFRRTESNFALRSARLLVANEDTQETTSHFIRGDCHVSETCFTSQSVCITTTEATTCKEIPAFSSFSSSLIYSDRDFQPKESICSTRLDSVSETGSILQNAVVKATQPGPLKADGEYDLEAKKDERPSLMFLNPSDSTIGEFSDSQENRCNLRSSTVDSRGDPISPATCVVVSTEEEKIDKELQPETVSNATSEFWKTDHLKSSGKGPSLQCGAKLDQRKKEEGVSFAKKTNEFKEIEDKEEGEITSEEGEITSEEEGALEAQKQNEEDKEEGELSSSDSDVEIAIKASSRGTQQETARHKNEVGEGKNKFRRKEKELCLIRGQLTAELREKSFKEKSREPGNSGHEGRASLSSAKTSDLRAKLSQMRKKRSLLSSGSSGTDTKAHDYSLRGTQSAAKQEKVKQDGLNALNKANKKDIKLMGRSKVKGSTETAIARSSRSHQEVDDIKRKMRSTNSRRKTEGRSQSSHFKSNKTDPNSTPHIESKCKENKGSSGSVESHRTIVKARKPSIIHGTLIVKNSYSSEDKKLAKDSEMVVGQKMKASASSQVSVSGSLPKRVTIENSKNEGSAGKCTLRNSDLSDHLSDSRDERSLGRHSESETTSTQAKGSSESDIDGRRKTSSQALMSQLKEQSKSRGNLKVTDESKEVVANAAKQQSHRKKGVLKQAKTTVKVSPRNASRKVVKNANANVTSKTKRQPEQSEIGGTRKRRRAGSETVLQQVKKLRLEPEDKDPPKLPEDASTFEIPRSNLKRGENGTKIENQRPTCKNSHSEIRMDGHDDLERTKTLTYKDGSQKNTNRLHSPQLKTVIVGGNKCLVYKHRHVNQLFLRGDNVVMVAYAK</sequence>
<dbReference type="STRING" id="50429.A0A2B4SGZ3"/>
<feature type="compositionally biased region" description="Low complexity" evidence="1">
    <location>
        <begin position="1210"/>
        <end position="1221"/>
    </location>
</feature>
<keyword evidence="3" id="KW-1185">Reference proteome</keyword>
<name>A0A2B4SGZ3_STYPI</name>
<feature type="compositionally biased region" description="Basic and acidic residues" evidence="1">
    <location>
        <begin position="1418"/>
        <end position="1428"/>
    </location>
</feature>
<dbReference type="GO" id="GO:0005683">
    <property type="term" value="C:U7 snRNP"/>
    <property type="evidence" value="ECO:0007669"/>
    <property type="project" value="TreeGrafter"/>
</dbReference>
<feature type="compositionally biased region" description="Basic and acidic residues" evidence="1">
    <location>
        <begin position="1246"/>
        <end position="1266"/>
    </location>
</feature>
<evidence type="ECO:0000256" key="1">
    <source>
        <dbReference type="SAM" id="MobiDB-lite"/>
    </source>
</evidence>
<feature type="compositionally biased region" description="Acidic residues" evidence="1">
    <location>
        <begin position="907"/>
        <end position="927"/>
    </location>
</feature>
<dbReference type="PANTHER" id="PTHR21415:SF1">
    <property type="entry name" value="U7 SNRNA-ASSOCIATED SM-LIKE PROTEIN LSM11"/>
    <property type="match status" value="1"/>
</dbReference>
<dbReference type="InterPro" id="IPR010920">
    <property type="entry name" value="LSM_dom_sf"/>
</dbReference>
<dbReference type="GO" id="GO:0071209">
    <property type="term" value="F:U7 snRNA binding"/>
    <property type="evidence" value="ECO:0007669"/>
    <property type="project" value="InterPro"/>
</dbReference>
<feature type="region of interest" description="Disordered" evidence="1">
    <location>
        <begin position="329"/>
        <end position="372"/>
    </location>
</feature>
<feature type="compositionally biased region" description="Polar residues" evidence="1">
    <location>
        <begin position="1095"/>
        <end position="1105"/>
    </location>
</feature>
<gene>
    <name evidence="2" type="primary">LSM11</name>
    <name evidence="2" type="ORF">AWC38_SpisGene6632</name>
</gene>
<dbReference type="OrthoDB" id="10002367at2759"/>
<feature type="region of interest" description="Disordered" evidence="1">
    <location>
        <begin position="867"/>
        <end position="981"/>
    </location>
</feature>
<accession>A0A2B4SGZ3</accession>
<feature type="compositionally biased region" description="Basic and acidic residues" evidence="1">
    <location>
        <begin position="965"/>
        <end position="981"/>
    </location>
</feature>
<evidence type="ECO:0000313" key="3">
    <source>
        <dbReference type="Proteomes" id="UP000225706"/>
    </source>
</evidence>
<dbReference type="Proteomes" id="UP000225706">
    <property type="component" value="Unassembled WGS sequence"/>
</dbReference>
<feature type="compositionally biased region" description="Basic and acidic residues" evidence="1">
    <location>
        <begin position="998"/>
        <end position="1008"/>
    </location>
</feature>
<dbReference type="EMBL" id="LSMT01000080">
    <property type="protein sequence ID" value="PFX28626.1"/>
    <property type="molecule type" value="Genomic_DNA"/>
</dbReference>
<feature type="compositionally biased region" description="Polar residues" evidence="1">
    <location>
        <begin position="360"/>
        <end position="372"/>
    </location>
</feature>